<comment type="caution">
    <text evidence="1">The sequence shown here is derived from an EMBL/GenBank/DDBJ whole genome shotgun (WGS) entry which is preliminary data.</text>
</comment>
<dbReference type="RefSeq" id="WP_115931408.1">
    <property type="nucleotide sequence ID" value="NZ_QREH01000001.1"/>
</dbReference>
<gene>
    <name evidence="1" type="ORF">C8E99_1071</name>
</gene>
<dbReference type="EMBL" id="QREH01000001">
    <property type="protein sequence ID" value="REE03264.1"/>
    <property type="molecule type" value="Genomic_DNA"/>
</dbReference>
<accession>A0A3D9LC65</accession>
<keyword evidence="2" id="KW-1185">Reference proteome</keyword>
<evidence type="ECO:0000313" key="2">
    <source>
        <dbReference type="Proteomes" id="UP000256727"/>
    </source>
</evidence>
<name>A0A3D9LC65_9MICC</name>
<dbReference type="AlphaFoldDB" id="A0A3D9LC65"/>
<reference evidence="1 2" key="1">
    <citation type="submission" date="2018-07" db="EMBL/GenBank/DDBJ databases">
        <title>Sequencing the genomes of 1000 actinobacteria strains.</title>
        <authorList>
            <person name="Klenk H.-P."/>
        </authorList>
    </citation>
    <scope>NUCLEOTIDE SEQUENCE [LARGE SCALE GENOMIC DNA]</scope>
    <source>
        <strain evidence="1 2">DSM 14442</strain>
    </source>
</reference>
<dbReference type="Proteomes" id="UP000256727">
    <property type="component" value="Unassembled WGS sequence"/>
</dbReference>
<sequence length="89" mass="10259">MRSEITQDISPQLVTDTVCPGLNCTSAWDTSVGRFVQFVHEGDVEYWQQVLGDDSRRNGNILLDMSEHDLDRDETKQAVDTLFLNRDWK</sequence>
<organism evidence="1 2">
    <name type="scientific">Citricoccus muralis</name>
    <dbReference type="NCBI Taxonomy" id="169134"/>
    <lineage>
        <taxon>Bacteria</taxon>
        <taxon>Bacillati</taxon>
        <taxon>Actinomycetota</taxon>
        <taxon>Actinomycetes</taxon>
        <taxon>Micrococcales</taxon>
        <taxon>Micrococcaceae</taxon>
        <taxon>Citricoccus</taxon>
    </lineage>
</organism>
<proteinExistence type="predicted"/>
<protein>
    <submittedName>
        <fullName evidence="1">Uncharacterized protein</fullName>
    </submittedName>
</protein>
<evidence type="ECO:0000313" key="1">
    <source>
        <dbReference type="EMBL" id="REE03264.1"/>
    </source>
</evidence>